<sequence length="124" mass="13342">MLWTRLAAALMGATVLIHVFAGGADVHLPLQATLADSGLAAIAAVLWHAVTVVLIVLAYGLWVLARRHDPVLETVLSGIQIGFAALFLVYGLTRLGTVLDMPQWVIFLSIPALTRFGQSRERAN</sequence>
<evidence type="ECO:0000313" key="3">
    <source>
        <dbReference type="Proteomes" id="UP000320582"/>
    </source>
</evidence>
<comment type="caution">
    <text evidence="2">The sequence shown here is derived from an EMBL/GenBank/DDBJ whole genome shotgun (WGS) entry which is preliminary data.</text>
</comment>
<accession>A0A543K4B9</accession>
<feature type="transmembrane region" description="Helical" evidence="1">
    <location>
        <begin position="71"/>
        <end position="92"/>
    </location>
</feature>
<keyword evidence="1" id="KW-1133">Transmembrane helix</keyword>
<keyword evidence="1" id="KW-0812">Transmembrane</keyword>
<evidence type="ECO:0000256" key="1">
    <source>
        <dbReference type="SAM" id="Phobius"/>
    </source>
</evidence>
<organism evidence="2 3">
    <name type="scientific">Roseinatronobacter monicus</name>
    <dbReference type="NCBI Taxonomy" id="393481"/>
    <lineage>
        <taxon>Bacteria</taxon>
        <taxon>Pseudomonadati</taxon>
        <taxon>Pseudomonadota</taxon>
        <taxon>Alphaproteobacteria</taxon>
        <taxon>Rhodobacterales</taxon>
        <taxon>Paracoccaceae</taxon>
        <taxon>Roseinatronobacter</taxon>
    </lineage>
</organism>
<name>A0A543K4B9_9RHOB</name>
<dbReference type="Proteomes" id="UP000320582">
    <property type="component" value="Unassembled WGS sequence"/>
</dbReference>
<dbReference type="EMBL" id="VFPT01000004">
    <property type="protein sequence ID" value="TQM89920.1"/>
    <property type="molecule type" value="Genomic_DNA"/>
</dbReference>
<keyword evidence="1" id="KW-0472">Membrane</keyword>
<dbReference type="RefSeq" id="WP_170207264.1">
    <property type="nucleotide sequence ID" value="NZ_VFPT01000004.1"/>
</dbReference>
<gene>
    <name evidence="2" type="ORF">BD293_4235</name>
</gene>
<proteinExistence type="predicted"/>
<feature type="transmembrane region" description="Helical" evidence="1">
    <location>
        <begin position="37"/>
        <end position="64"/>
    </location>
</feature>
<evidence type="ECO:0000313" key="2">
    <source>
        <dbReference type="EMBL" id="TQM89920.1"/>
    </source>
</evidence>
<keyword evidence="3" id="KW-1185">Reference proteome</keyword>
<protein>
    <submittedName>
        <fullName evidence="2">Uncharacterized protein</fullName>
    </submittedName>
</protein>
<reference evidence="2 3" key="1">
    <citation type="submission" date="2019-06" db="EMBL/GenBank/DDBJ databases">
        <title>Genomic Encyclopedia of Archaeal and Bacterial Type Strains, Phase II (KMG-II): from individual species to whole genera.</title>
        <authorList>
            <person name="Goeker M."/>
        </authorList>
    </citation>
    <scope>NUCLEOTIDE SEQUENCE [LARGE SCALE GENOMIC DNA]</scope>
    <source>
        <strain evidence="2 3">DSM 18423</strain>
    </source>
</reference>
<dbReference type="AlphaFoldDB" id="A0A543K4B9"/>